<feature type="region of interest" description="Disordered" evidence="1">
    <location>
        <begin position="579"/>
        <end position="605"/>
    </location>
</feature>
<gene>
    <name evidence="3" type="ORF">CP557_17525</name>
</gene>
<evidence type="ECO:0000256" key="1">
    <source>
        <dbReference type="SAM" id="MobiDB-lite"/>
    </source>
</evidence>
<protein>
    <recommendedName>
        <fullName evidence="5">DUF4129 domain-containing protein</fullName>
    </recommendedName>
</protein>
<keyword evidence="4" id="KW-1185">Reference proteome</keyword>
<organism evidence="3 4">
    <name type="scientific">Natrinema ejinorense</name>
    <dbReference type="NCBI Taxonomy" id="373386"/>
    <lineage>
        <taxon>Archaea</taxon>
        <taxon>Methanobacteriati</taxon>
        <taxon>Methanobacteriota</taxon>
        <taxon>Stenosarchaea group</taxon>
        <taxon>Halobacteria</taxon>
        <taxon>Halobacteriales</taxon>
        <taxon>Natrialbaceae</taxon>
        <taxon>Natrinema</taxon>
    </lineage>
</organism>
<keyword evidence="2" id="KW-0472">Membrane</keyword>
<dbReference type="OrthoDB" id="206387at2157"/>
<keyword evidence="2" id="KW-1133">Transmembrane helix</keyword>
<feature type="region of interest" description="Disordered" evidence="1">
    <location>
        <begin position="714"/>
        <end position="734"/>
    </location>
</feature>
<keyword evidence="2" id="KW-0812">Transmembrane</keyword>
<comment type="caution">
    <text evidence="3">The sequence shown here is derived from an EMBL/GenBank/DDBJ whole genome shotgun (WGS) entry which is preliminary data.</text>
</comment>
<evidence type="ECO:0000256" key="2">
    <source>
        <dbReference type="SAM" id="Phobius"/>
    </source>
</evidence>
<name>A0A2A5QZ77_9EURY</name>
<reference evidence="3 4" key="1">
    <citation type="submission" date="2017-09" db="EMBL/GenBank/DDBJ databases">
        <title>Genome sequences of Natrinema ejinorence JCM 13890T.</title>
        <authorList>
            <person name="Roh S.W."/>
            <person name="Kim Y.B."/>
            <person name="Kim J.Y."/>
        </authorList>
    </citation>
    <scope>NUCLEOTIDE SEQUENCE [LARGE SCALE GENOMIC DNA]</scope>
    <source>
        <strain evidence="3 4">JCM 13890</strain>
    </source>
</reference>
<feature type="compositionally biased region" description="Low complexity" evidence="1">
    <location>
        <begin position="579"/>
        <end position="601"/>
    </location>
</feature>
<proteinExistence type="predicted"/>
<evidence type="ECO:0000313" key="3">
    <source>
        <dbReference type="EMBL" id="PCR92168.1"/>
    </source>
</evidence>
<dbReference type="EMBL" id="NXNI01000001">
    <property type="protein sequence ID" value="PCR92168.1"/>
    <property type="molecule type" value="Genomic_DNA"/>
</dbReference>
<dbReference type="Proteomes" id="UP000219689">
    <property type="component" value="Unassembled WGS sequence"/>
</dbReference>
<sequence>MYPRREREGVSDSRASSVVFVTAVVVLASSGVGVVTAPATASPAAVATEPMVETSHSRLLFQTDDETDDNVTPRHRDPREYDEDGNLEALERRLMTRMVDDLEAGALSLEEGEYERAARSVDESYADSFDRYAEIAAETAGENDAALFELAGENQGRIVEAVRRYNETKAEYERARAAGDEGRARSLARDLETLATSINESSRELRATYDDLESATDANLSTADAAIETVTEEIRAEQATVRETEFVATVLTVDADREMISFSEPLTATGRLRTATGRPVGSEPIRLAVGNGSVRTETAADGSFAFEYRPTAEPVSTERLAIEYVPANESLYLGSETAVDVSVEQVDPTVSGLQTPTAVAYGETATVGGDLHVDETPVDGVPLAVTLGDERIGRTETTNGSFEAAVEVPATVPDGGRELGVRLAYEDRALAGTTATTDVTVRETEVDVTVSATRVGDAERTVAVDGTLETTDGSPVAGRPVRLDAGGTTLETVTTADDGSFAATVAVPAGAVRSDGAIVATYDGSGSNLASDTAASTVSFSTDARSWWGIPAWVWFGLGGGLIAFLGAAVFVWRRRGRSSPSSQSASAGDAATDTATNPAAERSSTEIAGAVLEHGRDALSRGRPNRAVELAYAAVRHALSDRIDAGDSSTTLTHWEFYRRWTDRRADGPDSDDDTAERALLRTVTERYERATFDVTDVSSAEAERVLEAVGRLCDRRTDGDGGTRSEPGDHGG</sequence>
<feature type="region of interest" description="Disordered" evidence="1">
    <location>
        <begin position="61"/>
        <end position="81"/>
    </location>
</feature>
<accession>A0A2A5QZ77</accession>
<feature type="transmembrane region" description="Helical" evidence="2">
    <location>
        <begin position="552"/>
        <end position="573"/>
    </location>
</feature>
<evidence type="ECO:0008006" key="5">
    <source>
        <dbReference type="Google" id="ProtNLM"/>
    </source>
</evidence>
<evidence type="ECO:0000313" key="4">
    <source>
        <dbReference type="Proteomes" id="UP000219689"/>
    </source>
</evidence>
<dbReference type="AlphaFoldDB" id="A0A2A5QZ77"/>